<reference evidence="5 6" key="1">
    <citation type="submission" date="2018-06" db="EMBL/GenBank/DDBJ databases">
        <title>Comparative genomics reveals the genomic features of Rhizophagus irregularis, R. cerebriforme, R. diaphanum and Gigaspora rosea, and their symbiotic lifestyle signature.</title>
        <authorList>
            <person name="Morin E."/>
            <person name="San Clemente H."/>
            <person name="Chen E.C.H."/>
            <person name="De La Providencia I."/>
            <person name="Hainaut M."/>
            <person name="Kuo A."/>
            <person name="Kohler A."/>
            <person name="Murat C."/>
            <person name="Tang N."/>
            <person name="Roy S."/>
            <person name="Loubradou J."/>
            <person name="Henrissat B."/>
            <person name="Grigoriev I.V."/>
            <person name="Corradi N."/>
            <person name="Roux C."/>
            <person name="Martin F.M."/>
        </authorList>
    </citation>
    <scope>NUCLEOTIDE SEQUENCE [LARGE SCALE GENOMIC DNA]</scope>
    <source>
        <strain evidence="5 6">DAOM 194757</strain>
    </source>
</reference>
<dbReference type="PANTHER" id="PTHR48025:SF1">
    <property type="entry name" value="RRM DOMAIN-CONTAINING PROTEIN"/>
    <property type="match status" value="1"/>
</dbReference>
<dbReference type="EMBL" id="QKWP01002192">
    <property type="protein sequence ID" value="RIB04387.1"/>
    <property type="molecule type" value="Genomic_DNA"/>
</dbReference>
<dbReference type="SMART" id="SM00360">
    <property type="entry name" value="RRM"/>
    <property type="match status" value="2"/>
</dbReference>
<feature type="compositionally biased region" description="Low complexity" evidence="3">
    <location>
        <begin position="154"/>
        <end position="164"/>
    </location>
</feature>
<dbReference type="InterPro" id="IPR050502">
    <property type="entry name" value="Euk_RNA-bind_prot"/>
</dbReference>
<dbReference type="OrthoDB" id="439808at2759"/>
<dbReference type="InterPro" id="IPR035979">
    <property type="entry name" value="RBD_domain_sf"/>
</dbReference>
<name>A0A397U5Q6_9GLOM</name>
<feature type="region of interest" description="Disordered" evidence="3">
    <location>
        <begin position="105"/>
        <end position="223"/>
    </location>
</feature>
<evidence type="ECO:0000256" key="2">
    <source>
        <dbReference type="PROSITE-ProRule" id="PRU00176"/>
    </source>
</evidence>
<evidence type="ECO:0000259" key="4">
    <source>
        <dbReference type="PROSITE" id="PS50102"/>
    </source>
</evidence>
<feature type="compositionally biased region" description="Basic and acidic residues" evidence="3">
    <location>
        <begin position="1"/>
        <end position="11"/>
    </location>
</feature>
<dbReference type="PANTHER" id="PTHR48025">
    <property type="entry name" value="OS02G0815200 PROTEIN"/>
    <property type="match status" value="1"/>
</dbReference>
<dbReference type="STRING" id="44941.A0A397U5Q6"/>
<feature type="compositionally biased region" description="Basic residues" evidence="3">
    <location>
        <begin position="187"/>
        <end position="209"/>
    </location>
</feature>
<comment type="caution">
    <text evidence="5">The sequence shown here is derived from an EMBL/GenBank/DDBJ whole genome shotgun (WGS) entry which is preliminary data.</text>
</comment>
<gene>
    <name evidence="5" type="ORF">C2G38_2284159</name>
</gene>
<dbReference type="AlphaFoldDB" id="A0A397U5Q6"/>
<feature type="compositionally biased region" description="Polar residues" evidence="3">
    <location>
        <begin position="210"/>
        <end position="219"/>
    </location>
</feature>
<dbReference type="InterPro" id="IPR000504">
    <property type="entry name" value="RRM_dom"/>
</dbReference>
<feature type="domain" description="RRM" evidence="4">
    <location>
        <begin position="38"/>
        <end position="114"/>
    </location>
</feature>
<protein>
    <recommendedName>
        <fullName evidence="4">RRM domain-containing protein</fullName>
    </recommendedName>
</protein>
<dbReference type="Pfam" id="PF00076">
    <property type="entry name" value="RRM_1"/>
    <property type="match status" value="2"/>
</dbReference>
<dbReference type="InterPro" id="IPR012677">
    <property type="entry name" value="Nucleotide-bd_a/b_plait_sf"/>
</dbReference>
<proteinExistence type="predicted"/>
<evidence type="ECO:0000256" key="1">
    <source>
        <dbReference type="ARBA" id="ARBA00022884"/>
    </source>
</evidence>
<evidence type="ECO:0000313" key="5">
    <source>
        <dbReference type="EMBL" id="RIB04387.1"/>
    </source>
</evidence>
<keyword evidence="6" id="KW-1185">Reference proteome</keyword>
<organism evidence="5 6">
    <name type="scientific">Gigaspora rosea</name>
    <dbReference type="NCBI Taxonomy" id="44941"/>
    <lineage>
        <taxon>Eukaryota</taxon>
        <taxon>Fungi</taxon>
        <taxon>Fungi incertae sedis</taxon>
        <taxon>Mucoromycota</taxon>
        <taxon>Glomeromycotina</taxon>
        <taxon>Glomeromycetes</taxon>
        <taxon>Diversisporales</taxon>
        <taxon>Gigasporaceae</taxon>
        <taxon>Gigaspora</taxon>
    </lineage>
</organism>
<dbReference type="GO" id="GO:0005634">
    <property type="term" value="C:nucleus"/>
    <property type="evidence" value="ECO:0007669"/>
    <property type="project" value="TreeGrafter"/>
</dbReference>
<feature type="compositionally biased region" description="Basic residues" evidence="3">
    <location>
        <begin position="131"/>
        <end position="146"/>
    </location>
</feature>
<evidence type="ECO:0000256" key="3">
    <source>
        <dbReference type="SAM" id="MobiDB-lite"/>
    </source>
</evidence>
<keyword evidence="1 2" id="KW-0694">RNA-binding</keyword>
<dbReference type="GO" id="GO:0003729">
    <property type="term" value="F:mRNA binding"/>
    <property type="evidence" value="ECO:0007669"/>
    <property type="project" value="TreeGrafter"/>
</dbReference>
<dbReference type="Proteomes" id="UP000266673">
    <property type="component" value="Unassembled WGS sequence"/>
</dbReference>
<dbReference type="Gene3D" id="3.30.70.330">
    <property type="match status" value="2"/>
</dbReference>
<dbReference type="SUPFAM" id="SSF54928">
    <property type="entry name" value="RNA-binding domain, RBD"/>
    <property type="match status" value="2"/>
</dbReference>
<feature type="domain" description="RRM" evidence="4">
    <location>
        <begin position="228"/>
        <end position="304"/>
    </location>
</feature>
<evidence type="ECO:0000313" key="6">
    <source>
        <dbReference type="Proteomes" id="UP000266673"/>
    </source>
</evidence>
<sequence length="331" mass="35950">MADESATRDESVAVTTAETVEDNSEVATKEEKNQETGYKVFVGNLAFQTSDEQLAEFFNKTGKVIKANIITRGTRSLGYGFVALETEEDANKVVEELNKKELDGRQINVEVAKPKENTAPTSNPGQSYRGGSRRGRGRFQGRRRFNRSTGDDGGANADANDSTAVVPSDAPTANGTGDHKGRGGGKFYRRGRGRGRGRGGRMPTRRRSGHINSSQTAGTAKTGEPSKTIIFVANLPFSINDDGLKDIFKDYNVTSAHVVRRRHGRSKGFGFVTFADEEEQKKALEGLKTVTSEGRELVIKVALSDQHIQSDDAEKTEAPAVSSDEKKETDA</sequence>
<dbReference type="PROSITE" id="PS50102">
    <property type="entry name" value="RRM"/>
    <property type="match status" value="2"/>
</dbReference>
<accession>A0A397U5Q6</accession>
<feature type="region of interest" description="Disordered" evidence="3">
    <location>
        <begin position="1"/>
        <end position="33"/>
    </location>
</feature>
<feature type="region of interest" description="Disordered" evidence="3">
    <location>
        <begin position="308"/>
        <end position="331"/>
    </location>
</feature>